<feature type="domain" description="Succinylglutamate desuccinylase/Aspartoacylase catalytic" evidence="5">
    <location>
        <begin position="89"/>
        <end position="261"/>
    </location>
</feature>
<dbReference type="PANTHER" id="PTHR37326">
    <property type="entry name" value="BLL3975 PROTEIN"/>
    <property type="match status" value="1"/>
</dbReference>
<dbReference type="GO" id="GO:0046872">
    <property type="term" value="F:metal ion binding"/>
    <property type="evidence" value="ECO:0007669"/>
    <property type="project" value="UniProtKB-KW"/>
</dbReference>
<dbReference type="Gene3D" id="3.40.630.10">
    <property type="entry name" value="Zn peptidases"/>
    <property type="match status" value="1"/>
</dbReference>
<dbReference type="InterPro" id="IPR043795">
    <property type="entry name" value="N-alpha-Ac-DABA-like"/>
</dbReference>
<reference evidence="6" key="1">
    <citation type="submission" date="2015-04" db="EMBL/GenBank/DDBJ databases">
        <title>The genome sequence of the plant pathogenic Rhizarian Plasmodiophora brassicae reveals insights in its biotrophic life cycle and the origin of chitin synthesis.</title>
        <authorList>
            <person name="Schwelm A."/>
            <person name="Fogelqvist J."/>
            <person name="Knaust A."/>
            <person name="Julke S."/>
            <person name="Lilja T."/>
            <person name="Dhandapani V."/>
            <person name="Bonilla-Rosso G."/>
            <person name="Karlsson M."/>
            <person name="Shevchenko A."/>
            <person name="Choi S.R."/>
            <person name="Kim H.G."/>
            <person name="Park J.Y."/>
            <person name="Lim Y.P."/>
            <person name="Ludwig-Muller J."/>
            <person name="Dixelius C."/>
        </authorList>
    </citation>
    <scope>NUCLEOTIDE SEQUENCE</scope>
    <source>
        <tissue evidence="6">Potato root galls</tissue>
    </source>
</reference>
<proteinExistence type="predicted"/>
<keyword evidence="3" id="KW-0378">Hydrolase</keyword>
<name>A0A0H5R003_9EUKA</name>
<keyword evidence="4" id="KW-0862">Zinc</keyword>
<dbReference type="Pfam" id="PF24827">
    <property type="entry name" value="AstE_AspA_cat"/>
    <property type="match status" value="1"/>
</dbReference>
<dbReference type="PANTHER" id="PTHR37326:SF1">
    <property type="entry name" value="BLL3975 PROTEIN"/>
    <property type="match status" value="1"/>
</dbReference>
<evidence type="ECO:0000259" key="5">
    <source>
        <dbReference type="Pfam" id="PF24827"/>
    </source>
</evidence>
<comment type="cofactor">
    <cofactor evidence="1">
        <name>Zn(2+)</name>
        <dbReference type="ChEBI" id="CHEBI:29105"/>
    </cofactor>
</comment>
<evidence type="ECO:0000256" key="3">
    <source>
        <dbReference type="ARBA" id="ARBA00022801"/>
    </source>
</evidence>
<organism evidence="6">
    <name type="scientific">Spongospora subterranea</name>
    <dbReference type="NCBI Taxonomy" id="70186"/>
    <lineage>
        <taxon>Eukaryota</taxon>
        <taxon>Sar</taxon>
        <taxon>Rhizaria</taxon>
        <taxon>Endomyxa</taxon>
        <taxon>Phytomyxea</taxon>
        <taxon>Plasmodiophorida</taxon>
        <taxon>Plasmodiophoridae</taxon>
        <taxon>Spongospora</taxon>
    </lineage>
</organism>
<dbReference type="EMBL" id="HACM01000717">
    <property type="protein sequence ID" value="CRZ01159.1"/>
    <property type="molecule type" value="Transcribed_RNA"/>
</dbReference>
<dbReference type="AlphaFoldDB" id="A0A0H5R003"/>
<evidence type="ECO:0000256" key="1">
    <source>
        <dbReference type="ARBA" id="ARBA00001947"/>
    </source>
</evidence>
<dbReference type="InterPro" id="IPR055438">
    <property type="entry name" value="AstE_AspA_cat"/>
</dbReference>
<feature type="non-terminal residue" evidence="6">
    <location>
        <position position="1"/>
    </location>
</feature>
<dbReference type="PIRSF" id="PIRSF039012">
    <property type="entry name" value="ASP"/>
    <property type="match status" value="1"/>
</dbReference>
<evidence type="ECO:0000256" key="4">
    <source>
        <dbReference type="ARBA" id="ARBA00022833"/>
    </source>
</evidence>
<accession>A0A0H5R003</accession>
<dbReference type="SUPFAM" id="SSF53187">
    <property type="entry name" value="Zn-dependent exopeptidases"/>
    <property type="match status" value="1"/>
</dbReference>
<dbReference type="InterPro" id="IPR053138">
    <property type="entry name" value="N-alpha-Ac-DABA_deacetylase"/>
</dbReference>
<protein>
    <recommendedName>
        <fullName evidence="5">Succinylglutamate desuccinylase/Aspartoacylase catalytic domain-containing protein</fullName>
    </recommendedName>
</protein>
<dbReference type="GO" id="GO:0016788">
    <property type="term" value="F:hydrolase activity, acting on ester bonds"/>
    <property type="evidence" value="ECO:0007669"/>
    <property type="project" value="InterPro"/>
</dbReference>
<dbReference type="GO" id="GO:0016811">
    <property type="term" value="F:hydrolase activity, acting on carbon-nitrogen (but not peptide) bonds, in linear amides"/>
    <property type="evidence" value="ECO:0007669"/>
    <property type="project" value="InterPro"/>
</dbReference>
<keyword evidence="2" id="KW-0479">Metal-binding</keyword>
<evidence type="ECO:0000313" key="6">
    <source>
        <dbReference type="EMBL" id="CRZ01159.1"/>
    </source>
</evidence>
<evidence type="ECO:0000256" key="2">
    <source>
        <dbReference type="ARBA" id="ARBA00022723"/>
    </source>
</evidence>
<sequence length="370" mass="40765">YGMKQFFKLILMALLFQSSVFIIFLLIRPSWPGPSSARREPPVVPHDLLSQHLEQLTFSNRSEFRLQIIEGPSGEGIELPVIILQGKRKGPSLAVTAGIHGDEVTGVAAIFHFLDNLQVDDLNGTIIAIPVLNPYGFNRVQRAGENGKDLNRQFKARSLRDQEGLYTERLFNAFSVLKVTHHIDLHTATTFHDNCYYVRADLSVPEIAKMSQIMMPDIILNHSGPLNSLRMAMASDGIVAVTVEIGGPVKVDQQLARRTMSSLGLILEHLQMGGKVPIQFQSTTDPVVCSSSEWIRNIGGGLMEIFPQVNTFVSAGEPIARRRDIFGNILNIIGAPYDAVVIGTSVRLPIADGGRIVHLGKANTKEITDR</sequence>